<accession>A0A0D6LET1</accession>
<dbReference type="InterPro" id="IPR052961">
    <property type="entry name" value="Oxido-Kinase-like_Enzymes"/>
</dbReference>
<dbReference type="Proteomes" id="UP000054495">
    <property type="component" value="Unassembled WGS sequence"/>
</dbReference>
<evidence type="ECO:0000313" key="2">
    <source>
        <dbReference type="EMBL" id="EPB70449.1"/>
    </source>
</evidence>
<sequence length="409" mass="46498">MAVTLLTPGSGLFDTHISWEDIERRIREERKLNVVFGPKKSIQLIGDGIGFLSRIGVIDADFQGEADGLPSRFVVKMVCILAGLEIAEAAKARHGNDIDLDELYAGFDTNVKDLHNREVSVFRIFSRFGYSLSKIPRLYFAQEFTKENELKDNVEIRQIFDNVSPKEMLDVLRVLAYNQASSLQFSSEEKRKLAGNPMATVYPAMVKPDDFAKMIQEMYSVSEELRPAGEKLSKMTDEMYAMELTSTLNGELGMEDVFVHGDLWSGNLLWTKTTNGVVLSRFAHFGCAAEDLTRVFISMLSGKDRRENWESLLEEFHGYIKQYCAGPLPFTLEQLKESYRRMFPLAGLLLIPVYDTIAKVGIRKVSEDAKLAVKTVLLEKTIALFEDILFFAKRNREHQNRCGRQCIEK</sequence>
<reference evidence="2 3" key="1">
    <citation type="submission" date="2013-05" db="EMBL/GenBank/DDBJ databases">
        <title>Draft genome of the parasitic nematode Anyclostoma ceylanicum.</title>
        <authorList>
            <person name="Mitreva M."/>
        </authorList>
    </citation>
    <scope>NUCLEOTIDE SEQUENCE [LARGE SCALE GENOMIC DNA]</scope>
</reference>
<protein>
    <recommendedName>
        <fullName evidence="1">CHK kinase-like domain-containing protein</fullName>
    </recommendedName>
</protein>
<feature type="domain" description="CHK kinase-like" evidence="1">
    <location>
        <begin position="149"/>
        <end position="326"/>
    </location>
</feature>
<dbReference type="SMART" id="SM00587">
    <property type="entry name" value="CHK"/>
    <property type="match status" value="1"/>
</dbReference>
<proteinExistence type="predicted"/>
<dbReference type="PANTHER" id="PTHR23020">
    <property type="entry name" value="UNCHARACTERIZED NUCLEAR HORMONE RECEPTOR-RELATED"/>
    <property type="match status" value="1"/>
</dbReference>
<dbReference type="SUPFAM" id="SSF56112">
    <property type="entry name" value="Protein kinase-like (PK-like)"/>
    <property type="match status" value="1"/>
</dbReference>
<name>A0A0D6LET1_9BILA</name>
<dbReference type="InterPro" id="IPR015897">
    <property type="entry name" value="CHK_kinase-like"/>
</dbReference>
<dbReference type="InterPro" id="IPR012877">
    <property type="entry name" value="Dhs-27"/>
</dbReference>
<evidence type="ECO:0000259" key="1">
    <source>
        <dbReference type="SMART" id="SM00587"/>
    </source>
</evidence>
<organism evidence="2 3">
    <name type="scientific">Ancylostoma ceylanicum</name>
    <dbReference type="NCBI Taxonomy" id="53326"/>
    <lineage>
        <taxon>Eukaryota</taxon>
        <taxon>Metazoa</taxon>
        <taxon>Ecdysozoa</taxon>
        <taxon>Nematoda</taxon>
        <taxon>Chromadorea</taxon>
        <taxon>Rhabditida</taxon>
        <taxon>Rhabditina</taxon>
        <taxon>Rhabditomorpha</taxon>
        <taxon>Strongyloidea</taxon>
        <taxon>Ancylostomatidae</taxon>
        <taxon>Ancylostomatinae</taxon>
        <taxon>Ancylostoma</taxon>
    </lineage>
</organism>
<gene>
    <name evidence="2" type="ORF">ANCCEY_10462</name>
</gene>
<keyword evidence="3" id="KW-1185">Reference proteome</keyword>
<dbReference type="EMBL" id="KE125190">
    <property type="protein sequence ID" value="EPB70449.1"/>
    <property type="molecule type" value="Genomic_DNA"/>
</dbReference>
<evidence type="ECO:0000313" key="3">
    <source>
        <dbReference type="Proteomes" id="UP000054495"/>
    </source>
</evidence>
<dbReference type="AlphaFoldDB" id="A0A0D6LET1"/>
<dbReference type="Gene3D" id="1.10.510.10">
    <property type="entry name" value="Transferase(Phosphotransferase) domain 1"/>
    <property type="match status" value="1"/>
</dbReference>
<dbReference type="InterPro" id="IPR011009">
    <property type="entry name" value="Kinase-like_dom_sf"/>
</dbReference>
<dbReference type="PANTHER" id="PTHR23020:SF15">
    <property type="entry name" value="CHK KINASE-LIKE DOMAIN-CONTAINING PROTEIN"/>
    <property type="match status" value="1"/>
</dbReference>
<dbReference type="Pfam" id="PF07914">
    <property type="entry name" value="DUF1679"/>
    <property type="match status" value="1"/>
</dbReference>